<dbReference type="AlphaFoldDB" id="A0A913ZQD0"/>
<dbReference type="EnsemblMetazoa" id="XM_038197661.1">
    <property type="protein sequence ID" value="XP_038053589.1"/>
    <property type="gene ID" value="LOC119726046"/>
</dbReference>
<evidence type="ECO:0000313" key="2">
    <source>
        <dbReference type="Proteomes" id="UP000887568"/>
    </source>
</evidence>
<accession>A0A913ZQD0</accession>
<name>A0A913ZQD0_PATMI</name>
<keyword evidence="2" id="KW-1185">Reference proteome</keyword>
<dbReference type="OrthoDB" id="10113950at2759"/>
<protein>
    <submittedName>
        <fullName evidence="1">Uncharacterized protein</fullName>
    </submittedName>
</protein>
<reference evidence="1" key="1">
    <citation type="submission" date="2022-11" db="UniProtKB">
        <authorList>
            <consortium name="EnsemblMetazoa"/>
        </authorList>
    </citation>
    <scope>IDENTIFICATION</scope>
</reference>
<dbReference type="RefSeq" id="XP_038053589.1">
    <property type="nucleotide sequence ID" value="XM_038197661.1"/>
</dbReference>
<sequence>MKSILMRRSKSQLRPKECHLGMHLASVVIILSTICSASVINDNELNILSSELSDEECRNLLSVLYERRQSLPASSRLQRTRNITGRCVLDLERWLDSEAEEILALTELDEALRGIGKPALGHQIANEVFAEKTHSLRNLFGRDGRLASKDIFQERHH</sequence>
<dbReference type="GeneID" id="119726046"/>
<organism evidence="1 2">
    <name type="scientific">Patiria miniata</name>
    <name type="common">Bat star</name>
    <name type="synonym">Asterina miniata</name>
    <dbReference type="NCBI Taxonomy" id="46514"/>
    <lineage>
        <taxon>Eukaryota</taxon>
        <taxon>Metazoa</taxon>
        <taxon>Echinodermata</taxon>
        <taxon>Eleutherozoa</taxon>
        <taxon>Asterozoa</taxon>
        <taxon>Asteroidea</taxon>
        <taxon>Valvatacea</taxon>
        <taxon>Valvatida</taxon>
        <taxon>Asterinidae</taxon>
        <taxon>Patiria</taxon>
    </lineage>
</organism>
<dbReference type="Proteomes" id="UP000887568">
    <property type="component" value="Unplaced"/>
</dbReference>
<evidence type="ECO:0000313" key="1">
    <source>
        <dbReference type="EnsemblMetazoa" id="XP_038053589.1"/>
    </source>
</evidence>
<proteinExistence type="predicted"/>